<accession>A0A1G8CHJ9</accession>
<proteinExistence type="predicted"/>
<protein>
    <submittedName>
        <fullName evidence="1">Uncharacterized protein</fullName>
    </submittedName>
</protein>
<sequence length="32" mass="3468">MPSTVASLLNLFLPDFILSNFTITGVVEDPDT</sequence>
<dbReference type="Proteomes" id="UP000199643">
    <property type="component" value="Unassembled WGS sequence"/>
</dbReference>
<reference evidence="2" key="1">
    <citation type="submission" date="2016-10" db="EMBL/GenBank/DDBJ databases">
        <authorList>
            <person name="Varghese N."/>
            <person name="Submissions S."/>
        </authorList>
    </citation>
    <scope>NUCLEOTIDE SEQUENCE [LARGE SCALE GENOMIC DNA]</scope>
    <source>
        <strain evidence="2">DSM 17933</strain>
    </source>
</reference>
<gene>
    <name evidence="1" type="ORF">SAMN05421827_1251</name>
</gene>
<organism evidence="1 2">
    <name type="scientific">Pedobacter terrae</name>
    <dbReference type="NCBI Taxonomy" id="405671"/>
    <lineage>
        <taxon>Bacteria</taxon>
        <taxon>Pseudomonadati</taxon>
        <taxon>Bacteroidota</taxon>
        <taxon>Sphingobacteriia</taxon>
        <taxon>Sphingobacteriales</taxon>
        <taxon>Sphingobacteriaceae</taxon>
        <taxon>Pedobacter</taxon>
    </lineage>
</organism>
<name>A0A1G8CHJ9_9SPHI</name>
<feature type="non-terminal residue" evidence="1">
    <location>
        <position position="32"/>
    </location>
</feature>
<keyword evidence="2" id="KW-1185">Reference proteome</keyword>
<dbReference type="EMBL" id="FNCH01000025">
    <property type="protein sequence ID" value="SDH44937.1"/>
    <property type="molecule type" value="Genomic_DNA"/>
</dbReference>
<evidence type="ECO:0000313" key="2">
    <source>
        <dbReference type="Proteomes" id="UP000199643"/>
    </source>
</evidence>
<evidence type="ECO:0000313" key="1">
    <source>
        <dbReference type="EMBL" id="SDH44937.1"/>
    </source>
</evidence>
<dbReference type="AlphaFoldDB" id="A0A1G8CHJ9"/>